<accession>A0A0C9Z270</accession>
<keyword evidence="3" id="KW-1185">Reference proteome</keyword>
<evidence type="ECO:0000313" key="3">
    <source>
        <dbReference type="Proteomes" id="UP000054485"/>
    </source>
</evidence>
<dbReference type="AlphaFoldDB" id="A0A0C9Z270"/>
<protein>
    <submittedName>
        <fullName evidence="2">Uncharacterized protein</fullName>
    </submittedName>
</protein>
<feature type="region of interest" description="Disordered" evidence="1">
    <location>
        <begin position="172"/>
        <end position="201"/>
    </location>
</feature>
<evidence type="ECO:0000313" key="2">
    <source>
        <dbReference type="EMBL" id="KIK31535.1"/>
    </source>
</evidence>
<name>A0A0C9Z270_9AGAM</name>
<dbReference type="OrthoDB" id="2627956at2759"/>
<evidence type="ECO:0000256" key="1">
    <source>
        <dbReference type="SAM" id="MobiDB-lite"/>
    </source>
</evidence>
<feature type="compositionally biased region" description="Basic and acidic residues" evidence="1">
    <location>
        <begin position="142"/>
        <end position="152"/>
    </location>
</feature>
<gene>
    <name evidence="2" type="ORF">CY34DRAFT_19822</name>
</gene>
<reference evidence="3" key="2">
    <citation type="submission" date="2015-01" db="EMBL/GenBank/DDBJ databases">
        <title>Evolutionary Origins and Diversification of the Mycorrhizal Mutualists.</title>
        <authorList>
            <consortium name="DOE Joint Genome Institute"/>
            <consortium name="Mycorrhizal Genomics Consortium"/>
            <person name="Kohler A."/>
            <person name="Kuo A."/>
            <person name="Nagy L.G."/>
            <person name="Floudas D."/>
            <person name="Copeland A."/>
            <person name="Barry K.W."/>
            <person name="Cichocki N."/>
            <person name="Veneault-Fourrey C."/>
            <person name="LaButti K."/>
            <person name="Lindquist E.A."/>
            <person name="Lipzen A."/>
            <person name="Lundell T."/>
            <person name="Morin E."/>
            <person name="Murat C."/>
            <person name="Riley R."/>
            <person name="Ohm R."/>
            <person name="Sun H."/>
            <person name="Tunlid A."/>
            <person name="Henrissat B."/>
            <person name="Grigoriev I.V."/>
            <person name="Hibbett D.S."/>
            <person name="Martin F."/>
        </authorList>
    </citation>
    <scope>NUCLEOTIDE SEQUENCE [LARGE SCALE GENOMIC DNA]</scope>
    <source>
        <strain evidence="3">UH-Slu-Lm8-n1</strain>
    </source>
</reference>
<proteinExistence type="predicted"/>
<reference evidence="2 3" key="1">
    <citation type="submission" date="2014-04" db="EMBL/GenBank/DDBJ databases">
        <authorList>
            <consortium name="DOE Joint Genome Institute"/>
            <person name="Kuo A."/>
            <person name="Ruytinx J."/>
            <person name="Rineau F."/>
            <person name="Colpaert J."/>
            <person name="Kohler A."/>
            <person name="Nagy L.G."/>
            <person name="Floudas D."/>
            <person name="Copeland A."/>
            <person name="Barry K.W."/>
            <person name="Cichocki N."/>
            <person name="Veneault-Fourrey C."/>
            <person name="LaButti K."/>
            <person name="Lindquist E.A."/>
            <person name="Lipzen A."/>
            <person name="Lundell T."/>
            <person name="Morin E."/>
            <person name="Murat C."/>
            <person name="Sun H."/>
            <person name="Tunlid A."/>
            <person name="Henrissat B."/>
            <person name="Grigoriev I.V."/>
            <person name="Hibbett D.S."/>
            <person name="Martin F."/>
            <person name="Nordberg H.P."/>
            <person name="Cantor M.N."/>
            <person name="Hua S.X."/>
        </authorList>
    </citation>
    <scope>NUCLEOTIDE SEQUENCE [LARGE SCALE GENOMIC DNA]</scope>
    <source>
        <strain evidence="2 3">UH-Slu-Lm8-n1</strain>
    </source>
</reference>
<feature type="region of interest" description="Disordered" evidence="1">
    <location>
        <begin position="269"/>
        <end position="304"/>
    </location>
</feature>
<feature type="region of interest" description="Disordered" evidence="1">
    <location>
        <begin position="1"/>
        <end position="20"/>
    </location>
</feature>
<feature type="compositionally biased region" description="Polar residues" evidence="1">
    <location>
        <begin position="177"/>
        <end position="195"/>
    </location>
</feature>
<dbReference type="STRING" id="930992.A0A0C9Z270"/>
<sequence>MPRTSSSPHSRPRSACLGPISCPPTTTTPNLVLALSLTDCTLPALTLQPPLAVAPVPSAVSTLATLASWGHNLMQSPSESAGSIQVCSDPSFALTIISQMFCCNVSAPMGRRHFSHSLVTRPPLFGLLDNDIFPPVNTPDVHSMREREDRRASLTVPQKSHDIPMVDSRAAHAGPSYSRSWDSSSNTLPSFPRSQPQEKEVDLVDPERLLPERYRLRNVNLSRVLITHPSDHKATHNILFFRMVLPYGRCTRVRWYARNFFPTIMPVAVSPEDESTGREDKSQTQSDPPELPHPTEATQADDSS</sequence>
<feature type="region of interest" description="Disordered" evidence="1">
    <location>
        <begin position="139"/>
        <end position="158"/>
    </location>
</feature>
<dbReference type="EMBL" id="KN836896">
    <property type="protein sequence ID" value="KIK31535.1"/>
    <property type="molecule type" value="Genomic_DNA"/>
</dbReference>
<dbReference type="HOGENOM" id="CLU_915786_0_0_1"/>
<dbReference type="InParanoid" id="A0A0C9Z270"/>
<organism evidence="2 3">
    <name type="scientific">Suillus luteus UH-Slu-Lm8-n1</name>
    <dbReference type="NCBI Taxonomy" id="930992"/>
    <lineage>
        <taxon>Eukaryota</taxon>
        <taxon>Fungi</taxon>
        <taxon>Dikarya</taxon>
        <taxon>Basidiomycota</taxon>
        <taxon>Agaricomycotina</taxon>
        <taxon>Agaricomycetes</taxon>
        <taxon>Agaricomycetidae</taxon>
        <taxon>Boletales</taxon>
        <taxon>Suillineae</taxon>
        <taxon>Suillaceae</taxon>
        <taxon>Suillus</taxon>
    </lineage>
</organism>
<dbReference type="Proteomes" id="UP000054485">
    <property type="component" value="Unassembled WGS sequence"/>
</dbReference>